<reference evidence="7" key="1">
    <citation type="journal article" date="2019" name="Int. J. Syst. Evol. Microbiol.">
        <title>The Global Catalogue of Microorganisms (GCM) 10K type strain sequencing project: providing services to taxonomists for standard genome sequencing and annotation.</title>
        <authorList>
            <consortium name="The Broad Institute Genomics Platform"/>
            <consortium name="The Broad Institute Genome Sequencing Center for Infectious Disease"/>
            <person name="Wu L."/>
            <person name="Ma J."/>
        </authorList>
    </citation>
    <scope>NUCLEOTIDE SEQUENCE [LARGE SCALE GENOMIC DNA]</scope>
    <source>
        <strain evidence="7">JCM 18472</strain>
    </source>
</reference>
<dbReference type="Proteomes" id="UP001500074">
    <property type="component" value="Unassembled WGS sequence"/>
</dbReference>
<dbReference type="RefSeq" id="WP_031382884.1">
    <property type="nucleotide sequence ID" value="NZ_BAABKI010000013.1"/>
</dbReference>
<comment type="similarity">
    <text evidence="1 4">Belongs to the glycosyl hydrolase 43 family.</text>
</comment>
<sequence length="546" mass="60569">MAVTFTNPILPGFNPDPSICRVGKDYYIATSTFEWYPGVQIHHSTDLVNWRLIRRPLERPEQLDMRGNPDSCGIWAPCLSHAQGRFWLIYTDMKRYEGHFKDGLNYLVSAPSIEGPWSDPVFLNASGFDPSLFHDDDGRHWLLNLKWDYRQAAGPDRFGGIVLQEYDIEAQALTGPIHTIFAGTDMKLTEGPHLYRRDGWYHLLVAEGGTGYGHAVTMARSRSITGPYELHPDNPVLTSRGDEGLALQRAGHADLIDTPAGETWLVHLCGRPLPGTQRSPLGRETALQRARWDDAGWLRLATGGNAPAAELAAPNGAPPRPPAREERHAFDTATLPMAFQWLRTPYPERLFSLTERPGYLRLFGRQSPGSWFEQALVARRRDAFVCAAETTLEFAPEDYQQCAGLIAYYNRFKFHYLAVTRDASGQRVLTILSCADNWPSGDLDFPLASPVVLDEATPLRLGLTMDGASLRFRYAEGTGEWQPIGPTLDAGMLSDEGAGRAHGYFTGTFLGMAAHDISGRGLPADFSAFRYIRSDADAAGNDSLRG</sequence>
<proteinExistence type="inferred from homology"/>
<dbReference type="PANTHER" id="PTHR42812:SF12">
    <property type="entry name" value="BETA-XYLOSIDASE-RELATED"/>
    <property type="match status" value="1"/>
</dbReference>
<evidence type="ECO:0000256" key="2">
    <source>
        <dbReference type="ARBA" id="ARBA00022801"/>
    </source>
</evidence>
<dbReference type="Gene3D" id="2.60.120.200">
    <property type="match status" value="1"/>
</dbReference>
<dbReference type="GO" id="GO:0016787">
    <property type="term" value="F:hydrolase activity"/>
    <property type="evidence" value="ECO:0007669"/>
    <property type="project" value="UniProtKB-KW"/>
</dbReference>
<dbReference type="InterPro" id="IPR013320">
    <property type="entry name" value="ConA-like_dom_sf"/>
</dbReference>
<dbReference type="InterPro" id="IPR023296">
    <property type="entry name" value="Glyco_hydro_beta-prop_sf"/>
</dbReference>
<name>A0ABP9RA23_9GAMM</name>
<dbReference type="SUPFAM" id="SSF75005">
    <property type="entry name" value="Arabinanase/levansucrase/invertase"/>
    <property type="match status" value="1"/>
</dbReference>
<dbReference type="Gene3D" id="2.115.10.20">
    <property type="entry name" value="Glycosyl hydrolase domain, family 43"/>
    <property type="match status" value="1"/>
</dbReference>
<evidence type="ECO:0000256" key="4">
    <source>
        <dbReference type="RuleBase" id="RU361187"/>
    </source>
</evidence>
<comment type="caution">
    <text evidence="6">The sequence shown here is derived from an EMBL/GenBank/DDBJ whole genome shotgun (WGS) entry which is preliminary data.</text>
</comment>
<dbReference type="EMBL" id="BAABKI010000013">
    <property type="protein sequence ID" value="GAA5173822.1"/>
    <property type="molecule type" value="Genomic_DNA"/>
</dbReference>
<dbReference type="Pfam" id="PF17851">
    <property type="entry name" value="GH43_C2"/>
    <property type="match status" value="1"/>
</dbReference>
<dbReference type="SUPFAM" id="SSF49899">
    <property type="entry name" value="Concanavalin A-like lectins/glucanases"/>
    <property type="match status" value="1"/>
</dbReference>
<keyword evidence="7" id="KW-1185">Reference proteome</keyword>
<evidence type="ECO:0000313" key="6">
    <source>
        <dbReference type="EMBL" id="GAA5173822.1"/>
    </source>
</evidence>
<organism evidence="6 7">
    <name type="scientific">Modicisalibacter zincidurans</name>
    <dbReference type="NCBI Taxonomy" id="1178777"/>
    <lineage>
        <taxon>Bacteria</taxon>
        <taxon>Pseudomonadati</taxon>
        <taxon>Pseudomonadota</taxon>
        <taxon>Gammaproteobacteria</taxon>
        <taxon>Oceanospirillales</taxon>
        <taxon>Halomonadaceae</taxon>
        <taxon>Modicisalibacter</taxon>
    </lineage>
</organism>
<keyword evidence="2 4" id="KW-0378">Hydrolase</keyword>
<dbReference type="Pfam" id="PF04616">
    <property type="entry name" value="Glyco_hydro_43"/>
    <property type="match status" value="1"/>
</dbReference>
<gene>
    <name evidence="6" type="ORF">GCM10023342_13440</name>
</gene>
<dbReference type="CDD" id="cd09000">
    <property type="entry name" value="GH43_SXA-like"/>
    <property type="match status" value="1"/>
</dbReference>
<evidence type="ECO:0000256" key="1">
    <source>
        <dbReference type="ARBA" id="ARBA00009865"/>
    </source>
</evidence>
<evidence type="ECO:0000259" key="5">
    <source>
        <dbReference type="Pfam" id="PF17851"/>
    </source>
</evidence>
<keyword evidence="3 4" id="KW-0326">Glycosidase</keyword>
<feature type="domain" description="Beta-xylosidase C-terminal Concanavalin A-like" evidence="5">
    <location>
        <begin position="328"/>
        <end position="531"/>
    </location>
</feature>
<protein>
    <submittedName>
        <fullName evidence="6">Glycoside hydrolase family 43 protein</fullName>
    </submittedName>
</protein>
<accession>A0ABP9RA23</accession>
<dbReference type="InterPro" id="IPR006710">
    <property type="entry name" value="Glyco_hydro_43"/>
</dbReference>
<dbReference type="PANTHER" id="PTHR42812">
    <property type="entry name" value="BETA-XYLOSIDASE"/>
    <property type="match status" value="1"/>
</dbReference>
<dbReference type="InterPro" id="IPR051795">
    <property type="entry name" value="Glycosyl_Hydrlase_43"/>
</dbReference>
<evidence type="ECO:0000313" key="7">
    <source>
        <dbReference type="Proteomes" id="UP001500074"/>
    </source>
</evidence>
<dbReference type="InterPro" id="IPR041542">
    <property type="entry name" value="GH43_C2"/>
</dbReference>
<evidence type="ECO:0000256" key="3">
    <source>
        <dbReference type="ARBA" id="ARBA00023295"/>
    </source>
</evidence>